<name>A0A6A5BZB6_NAEFO</name>
<dbReference type="Proteomes" id="UP000444721">
    <property type="component" value="Unassembled WGS sequence"/>
</dbReference>
<feature type="region of interest" description="Disordered" evidence="1">
    <location>
        <begin position="58"/>
        <end position="130"/>
    </location>
</feature>
<organism evidence="2 3">
    <name type="scientific">Naegleria fowleri</name>
    <name type="common">Brain eating amoeba</name>
    <dbReference type="NCBI Taxonomy" id="5763"/>
    <lineage>
        <taxon>Eukaryota</taxon>
        <taxon>Discoba</taxon>
        <taxon>Heterolobosea</taxon>
        <taxon>Tetramitia</taxon>
        <taxon>Eutetramitia</taxon>
        <taxon>Vahlkampfiidae</taxon>
        <taxon>Naegleria</taxon>
    </lineage>
</organism>
<comment type="caution">
    <text evidence="2">The sequence shown here is derived from an EMBL/GenBank/DDBJ whole genome shotgun (WGS) entry which is preliminary data.</text>
</comment>
<dbReference type="AlphaFoldDB" id="A0A6A5BZB6"/>
<evidence type="ECO:0000313" key="3">
    <source>
        <dbReference type="Proteomes" id="UP000444721"/>
    </source>
</evidence>
<feature type="compositionally biased region" description="Basic and acidic residues" evidence="1">
    <location>
        <begin position="58"/>
        <end position="69"/>
    </location>
</feature>
<feature type="compositionally biased region" description="Basic and acidic residues" evidence="1">
    <location>
        <begin position="90"/>
        <end position="104"/>
    </location>
</feature>
<evidence type="ECO:0000313" key="2">
    <source>
        <dbReference type="EMBL" id="KAF0978920.1"/>
    </source>
</evidence>
<dbReference type="EMBL" id="VFQX01000028">
    <property type="protein sequence ID" value="KAF0978920.1"/>
    <property type="molecule type" value="Genomic_DNA"/>
</dbReference>
<dbReference type="GeneID" id="68109208"/>
<feature type="compositionally biased region" description="Polar residues" evidence="1">
    <location>
        <begin position="118"/>
        <end position="130"/>
    </location>
</feature>
<dbReference type="VEuPathDB" id="AmoebaDB:FDP41_001990"/>
<accession>A0A6A5BZB6</accession>
<protein>
    <submittedName>
        <fullName evidence="2">Uncharacterized protein</fullName>
    </submittedName>
</protein>
<reference evidence="2 3" key="1">
    <citation type="journal article" date="2019" name="Sci. Rep.">
        <title>Nanopore sequencing improves the draft genome of the human pathogenic amoeba Naegleria fowleri.</title>
        <authorList>
            <person name="Liechti N."/>
            <person name="Schurch N."/>
            <person name="Bruggmann R."/>
            <person name="Wittwer M."/>
        </authorList>
    </citation>
    <scope>NUCLEOTIDE SEQUENCE [LARGE SCALE GENOMIC DNA]</scope>
    <source>
        <strain evidence="2 3">ATCC 30894</strain>
    </source>
</reference>
<keyword evidence="3" id="KW-1185">Reference proteome</keyword>
<dbReference type="RefSeq" id="XP_044563633.1">
    <property type="nucleotide sequence ID" value="XM_044705135.1"/>
</dbReference>
<sequence>MIRKYRICTGLNASLFKYNPSLILARSLTVYTSHKFYSLNPRVVEPSVDDTSVYEKMKYNPQEEAKQARSDMTGDSEQEKIPPQVGIDDENLKQAMKYEHEHPSHKSHKHRRDEKSTHQQQSKDISISEE</sequence>
<dbReference type="VEuPathDB" id="AmoebaDB:NF0008510"/>
<proteinExistence type="predicted"/>
<gene>
    <name evidence="2" type="ORF">FDP41_001990</name>
</gene>
<evidence type="ECO:0000256" key="1">
    <source>
        <dbReference type="SAM" id="MobiDB-lite"/>
    </source>
</evidence>